<dbReference type="EMBL" id="JACHFK010000003">
    <property type="protein sequence ID" value="MBB5376097.1"/>
    <property type="molecule type" value="Genomic_DNA"/>
</dbReference>
<sequence>MNDLVRELTRRLTRLNRGRGGAALGVWGEAGSGKTWAVREARRTLPLRSAEVSARHSPAQALAALPRPAHLPPWLDTALRRAAHGDLDDAAAGDALAALLGVLAPFVLHVEDLHDAPEGNARAWLAVAARVVRTDGAGVIMTSRTPPPEGLGALRTAPLTPDQTRALLERDLGAALPAAAAGWIHAHTHGNALFTLEYLRFLVRQGHLYSDGQRWHWRAPHAPGTGAPLPPSVEALILHLLHSAPLSEAARRAWEALTLWPPDAPPGVWADLGAQVAGVPGPQWPVAVAELHRAGLLRGEEIAHPLYREVAAAHAPPDVRRTLAARAVTALEARDPLLAAPFVPDAALAAPRALDVLRRAAAAALEGGQPRRAAECVTWALSAATGDERTALALHAARLWRPLDPVRAGELAGEVLRREPGHVEATFLLAGALVVQGDEERAATLVGQLEDAGGPAWFAQHVTLYAEQHRYPAVLELWSAHPEWQGDAPPAVSAAVGRALDFTGRSPEALALLDAALARPLDPLDGAALRMARCRARYNAGQLRAAEADATAMIDVARAAELRPDLARALSSRATIRDTLGAYAGALADAEESLSVFSALGVARDHAQQQTRLACLLLEYGESERAESLLHEGRRVLRRAGPTHFLALAEMNLAYLYLEQQPPHAGALALQYAHAGVHNARQAGSPLIVAQALGMAARAEAQHGHADRALDLAREAHALTAAASTHDAAWSTWALGFALEAGGDTAGALTHFRAAAAQLDHLQLGLWADRLGLEADRVAGDDAAAARKLARFRAQHLQNWVQVTQRYFPHLGGGHPDGAPAAPPAEPEAAAHLRVLGPVQVWRGGQRVAFRSPLGRALLALLLEARLDGRPGVGPLDAQRALYPHLPDEQAAAALHQLIYRTRQALGADLVVLTDHGYALGPLDSDAERFLRGGDTALWRGALLEDTDSAVRLGPLADRLYAALRARAAVTDDVPERARIGRLLLAEQPLDPDVLRWTLDALHASAQARAARALLAELRERYAEVGERLPEWATPTGR</sequence>
<dbReference type="SUPFAM" id="SSF52540">
    <property type="entry name" value="P-loop containing nucleoside triphosphate hydrolases"/>
    <property type="match status" value="1"/>
</dbReference>
<dbReference type="InterPro" id="IPR036388">
    <property type="entry name" value="WH-like_DNA-bd_sf"/>
</dbReference>
<dbReference type="InterPro" id="IPR027417">
    <property type="entry name" value="P-loop_NTPase"/>
</dbReference>
<proteinExistence type="predicted"/>
<organism evidence="2 3">
    <name type="scientific">Deinococcus metalli</name>
    <dbReference type="NCBI Taxonomy" id="1141878"/>
    <lineage>
        <taxon>Bacteria</taxon>
        <taxon>Thermotogati</taxon>
        <taxon>Deinococcota</taxon>
        <taxon>Deinococci</taxon>
        <taxon>Deinococcales</taxon>
        <taxon>Deinococcaceae</taxon>
        <taxon>Deinococcus</taxon>
    </lineage>
</organism>
<dbReference type="Gene3D" id="1.10.10.10">
    <property type="entry name" value="Winged helix-like DNA-binding domain superfamily/Winged helix DNA-binding domain"/>
    <property type="match status" value="1"/>
</dbReference>
<dbReference type="EMBL" id="BNAJ01000003">
    <property type="protein sequence ID" value="GHF40816.1"/>
    <property type="molecule type" value="Genomic_DNA"/>
</dbReference>
<dbReference type="Proteomes" id="UP000619376">
    <property type="component" value="Unassembled WGS sequence"/>
</dbReference>
<name>A0A7W8KDC0_9DEIO</name>
<dbReference type="SUPFAM" id="SSF48452">
    <property type="entry name" value="TPR-like"/>
    <property type="match status" value="1"/>
</dbReference>
<dbReference type="Gene3D" id="1.25.40.10">
    <property type="entry name" value="Tetratricopeptide repeat domain"/>
    <property type="match status" value="1"/>
</dbReference>
<evidence type="ECO:0000313" key="3">
    <source>
        <dbReference type="Proteomes" id="UP000539473"/>
    </source>
</evidence>
<evidence type="ECO:0000313" key="4">
    <source>
        <dbReference type="Proteomes" id="UP000619376"/>
    </source>
</evidence>
<evidence type="ECO:0000313" key="2">
    <source>
        <dbReference type="EMBL" id="MBB5376097.1"/>
    </source>
</evidence>
<evidence type="ECO:0000313" key="1">
    <source>
        <dbReference type="EMBL" id="GHF40816.1"/>
    </source>
</evidence>
<gene>
    <name evidence="1" type="ORF">GCM10017781_16860</name>
    <name evidence="2" type="ORF">HNQ07_001554</name>
</gene>
<dbReference type="Proteomes" id="UP000539473">
    <property type="component" value="Unassembled WGS sequence"/>
</dbReference>
<dbReference type="RefSeq" id="WP_229831899.1">
    <property type="nucleotide sequence ID" value="NZ_BNAJ01000003.1"/>
</dbReference>
<dbReference type="AlphaFoldDB" id="A0A7W8KDC0"/>
<comment type="caution">
    <text evidence="2">The sequence shown here is derived from an EMBL/GenBank/DDBJ whole genome shotgun (WGS) entry which is preliminary data.</text>
</comment>
<accession>A0A7W8KDC0</accession>
<protein>
    <submittedName>
        <fullName evidence="2">Tetratricopeptide (TPR) repeat protein</fullName>
    </submittedName>
</protein>
<reference evidence="1" key="4">
    <citation type="submission" date="2024-05" db="EMBL/GenBank/DDBJ databases">
        <authorList>
            <person name="Sun Q."/>
            <person name="Zhou Y."/>
        </authorList>
    </citation>
    <scope>NUCLEOTIDE SEQUENCE</scope>
    <source>
        <strain evidence="1">CGMCC 1.18437</strain>
    </source>
</reference>
<keyword evidence="4" id="KW-1185">Reference proteome</keyword>
<reference evidence="2 3" key="3">
    <citation type="submission" date="2020-08" db="EMBL/GenBank/DDBJ databases">
        <title>Genomic Encyclopedia of Type Strains, Phase IV (KMG-IV): sequencing the most valuable type-strain genomes for metagenomic binning, comparative biology and taxonomic classification.</title>
        <authorList>
            <person name="Goeker M."/>
        </authorList>
    </citation>
    <scope>NUCLEOTIDE SEQUENCE [LARGE SCALE GENOMIC DNA]</scope>
    <source>
        <strain evidence="2 3">DSM 27521</strain>
    </source>
</reference>
<reference evidence="1" key="1">
    <citation type="journal article" date="2014" name="Int. J. Syst. Evol. Microbiol.">
        <title>Complete genome of a new Firmicutes species belonging to the dominant human colonic microbiota ('Ruminococcus bicirculans') reveals two chromosomes and a selective capacity to utilize plant glucans.</title>
        <authorList>
            <consortium name="NISC Comparative Sequencing Program"/>
            <person name="Wegmann U."/>
            <person name="Louis P."/>
            <person name="Goesmann A."/>
            <person name="Henrissat B."/>
            <person name="Duncan S.H."/>
            <person name="Flint H.J."/>
        </authorList>
    </citation>
    <scope>NUCLEOTIDE SEQUENCE</scope>
    <source>
        <strain evidence="1">CGMCC 1.18437</strain>
    </source>
</reference>
<dbReference type="InterPro" id="IPR011990">
    <property type="entry name" value="TPR-like_helical_dom_sf"/>
</dbReference>
<reference evidence="4" key="2">
    <citation type="journal article" date="2019" name="Int. J. Syst. Evol. Microbiol.">
        <title>The Global Catalogue of Microorganisms (GCM) 10K type strain sequencing project: providing services to taxonomists for standard genome sequencing and annotation.</title>
        <authorList>
            <consortium name="The Broad Institute Genomics Platform"/>
            <consortium name="The Broad Institute Genome Sequencing Center for Infectious Disease"/>
            <person name="Wu L."/>
            <person name="Ma J."/>
        </authorList>
    </citation>
    <scope>NUCLEOTIDE SEQUENCE [LARGE SCALE GENOMIC DNA]</scope>
    <source>
        <strain evidence="4">CGMCC 1.18437</strain>
    </source>
</reference>